<accession>A0ABV2Q3U1</accession>
<evidence type="ECO:0000313" key="6">
    <source>
        <dbReference type="EMBL" id="MET4575385.1"/>
    </source>
</evidence>
<gene>
    <name evidence="6" type="ORF">ABIE13_000482</name>
</gene>
<keyword evidence="4" id="KW-0804">Transcription</keyword>
<keyword evidence="3" id="KW-0238">DNA-binding</keyword>
<keyword evidence="7" id="KW-1185">Reference proteome</keyword>
<dbReference type="EMBL" id="JBEPSH010000001">
    <property type="protein sequence ID" value="MET4575385.1"/>
    <property type="molecule type" value="Genomic_DNA"/>
</dbReference>
<dbReference type="Proteomes" id="UP001549320">
    <property type="component" value="Unassembled WGS sequence"/>
</dbReference>
<feature type="domain" description="HTH lysR-type" evidence="5">
    <location>
        <begin position="14"/>
        <end position="63"/>
    </location>
</feature>
<evidence type="ECO:0000256" key="2">
    <source>
        <dbReference type="ARBA" id="ARBA00023015"/>
    </source>
</evidence>
<dbReference type="PANTHER" id="PTHR30537">
    <property type="entry name" value="HTH-TYPE TRANSCRIPTIONAL REGULATOR"/>
    <property type="match status" value="1"/>
</dbReference>
<sequence>MPLRIPSTIALQCLEVSERLGSFTRAARALNLTQGAVSRQVIGLEHKLGLQLLERRRESLVATPAGRAYLLEVRQALSRLERATIDIALHQGRGGRLHLSAPSSFCNYWLAPRLSGFVHAHPHITLNLSTYLGPVDFSATSIDAAIMVVEGPVPGLHSLPVLQLALRPYACPALAARVTERGDLARQIQHASPLLTLIHTTSLPQAWETWTRQSGQLDAPLPDEMQAGPSYDLLSMSLNAAIAGIGLALLPSFMTEAAVGSGQLEPVSDFEIISDRSYYLCYPSHNATLPALAQFSHWLQQSI</sequence>
<comment type="similarity">
    <text evidence="1">Belongs to the LysR transcriptional regulatory family.</text>
</comment>
<keyword evidence="2" id="KW-0805">Transcription regulation</keyword>
<proteinExistence type="inferred from homology"/>
<dbReference type="Gene3D" id="3.40.190.10">
    <property type="entry name" value="Periplasmic binding protein-like II"/>
    <property type="match status" value="2"/>
</dbReference>
<evidence type="ECO:0000256" key="4">
    <source>
        <dbReference type="ARBA" id="ARBA00023163"/>
    </source>
</evidence>
<dbReference type="SUPFAM" id="SSF53850">
    <property type="entry name" value="Periplasmic binding protein-like II"/>
    <property type="match status" value="1"/>
</dbReference>
<protein>
    <submittedName>
        <fullName evidence="6">LysR family glycine cleavage system transcriptional activator</fullName>
    </submittedName>
</protein>
<dbReference type="SUPFAM" id="SSF46785">
    <property type="entry name" value="Winged helix' DNA-binding domain"/>
    <property type="match status" value="1"/>
</dbReference>
<reference evidence="6 7" key="1">
    <citation type="submission" date="2024-06" db="EMBL/GenBank/DDBJ databases">
        <title>Sorghum-associated microbial communities from plants grown in Nebraska, USA.</title>
        <authorList>
            <person name="Schachtman D."/>
        </authorList>
    </citation>
    <scope>NUCLEOTIDE SEQUENCE [LARGE SCALE GENOMIC DNA]</scope>
    <source>
        <strain evidence="6 7">2709</strain>
    </source>
</reference>
<organism evidence="6 7">
    <name type="scientific">Ottowia thiooxydans</name>
    <dbReference type="NCBI Taxonomy" id="219182"/>
    <lineage>
        <taxon>Bacteria</taxon>
        <taxon>Pseudomonadati</taxon>
        <taxon>Pseudomonadota</taxon>
        <taxon>Betaproteobacteria</taxon>
        <taxon>Burkholderiales</taxon>
        <taxon>Comamonadaceae</taxon>
        <taxon>Ottowia</taxon>
    </lineage>
</organism>
<evidence type="ECO:0000313" key="7">
    <source>
        <dbReference type="Proteomes" id="UP001549320"/>
    </source>
</evidence>
<evidence type="ECO:0000256" key="1">
    <source>
        <dbReference type="ARBA" id="ARBA00009437"/>
    </source>
</evidence>
<dbReference type="Pfam" id="PF00126">
    <property type="entry name" value="HTH_1"/>
    <property type="match status" value="1"/>
</dbReference>
<evidence type="ECO:0000259" key="5">
    <source>
        <dbReference type="PROSITE" id="PS50931"/>
    </source>
</evidence>
<dbReference type="InterPro" id="IPR036388">
    <property type="entry name" value="WH-like_DNA-bd_sf"/>
</dbReference>
<dbReference type="Gene3D" id="1.10.10.10">
    <property type="entry name" value="Winged helix-like DNA-binding domain superfamily/Winged helix DNA-binding domain"/>
    <property type="match status" value="1"/>
</dbReference>
<dbReference type="PROSITE" id="PS50931">
    <property type="entry name" value="HTH_LYSR"/>
    <property type="match status" value="1"/>
</dbReference>
<evidence type="ECO:0000256" key="3">
    <source>
        <dbReference type="ARBA" id="ARBA00023125"/>
    </source>
</evidence>
<comment type="caution">
    <text evidence="6">The sequence shown here is derived from an EMBL/GenBank/DDBJ whole genome shotgun (WGS) entry which is preliminary data.</text>
</comment>
<dbReference type="InterPro" id="IPR000847">
    <property type="entry name" value="LysR_HTH_N"/>
</dbReference>
<dbReference type="Pfam" id="PF03466">
    <property type="entry name" value="LysR_substrate"/>
    <property type="match status" value="1"/>
</dbReference>
<dbReference type="PRINTS" id="PR00039">
    <property type="entry name" value="HTHLYSR"/>
</dbReference>
<name>A0ABV2Q3U1_9BURK</name>
<dbReference type="InterPro" id="IPR036390">
    <property type="entry name" value="WH_DNA-bd_sf"/>
</dbReference>
<dbReference type="PANTHER" id="PTHR30537:SF26">
    <property type="entry name" value="GLYCINE CLEAVAGE SYSTEM TRANSCRIPTIONAL ACTIVATOR"/>
    <property type="match status" value="1"/>
</dbReference>
<dbReference type="InterPro" id="IPR058163">
    <property type="entry name" value="LysR-type_TF_proteobact-type"/>
</dbReference>
<dbReference type="CDD" id="cd08432">
    <property type="entry name" value="PBP2_GcdR_TrpI_HvrB_AmpR_like"/>
    <property type="match status" value="1"/>
</dbReference>
<dbReference type="InterPro" id="IPR005119">
    <property type="entry name" value="LysR_subst-bd"/>
</dbReference>